<proteinExistence type="inferred from homology"/>
<keyword evidence="2" id="KW-0812">Transmembrane</keyword>
<evidence type="ECO:0000313" key="3">
    <source>
        <dbReference type="EMBL" id="MDP8084880.1"/>
    </source>
</evidence>
<dbReference type="EMBL" id="FOBN01000026">
    <property type="protein sequence ID" value="SEM58069.1"/>
    <property type="molecule type" value="Genomic_DNA"/>
</dbReference>
<dbReference type="STRING" id="97481.SAMN05444853_1267"/>
<reference evidence="4" key="1">
    <citation type="submission" date="2016-10" db="EMBL/GenBank/DDBJ databases">
        <authorList>
            <person name="de Groot N.N."/>
        </authorList>
    </citation>
    <scope>NUCLEOTIDE SEQUENCE [LARGE SCALE GENOMIC DNA]</scope>
    <source>
        <strain evidence="4">DSM 24204</strain>
    </source>
</reference>
<dbReference type="EMBL" id="JASAVS010000004">
    <property type="protein sequence ID" value="MDP8084880.1"/>
    <property type="molecule type" value="Genomic_DNA"/>
</dbReference>
<keyword evidence="1 2" id="KW-0472">Membrane</keyword>
<gene>
    <name evidence="3" type="primary">yidD</name>
    <name evidence="3" type="ORF">QJT92_02890</name>
    <name evidence="4" type="ORF">SAMN05444853_1267</name>
</gene>
<dbReference type="GO" id="GO:0005886">
    <property type="term" value="C:plasma membrane"/>
    <property type="evidence" value="ECO:0007669"/>
    <property type="project" value="UniProtKB-SubCell"/>
</dbReference>
<feature type="transmembrane region" description="Helical" evidence="2">
    <location>
        <begin position="13"/>
        <end position="31"/>
    </location>
</feature>
<comment type="similarity">
    <text evidence="1">Belongs to the UPF0161 family.</text>
</comment>
<evidence type="ECO:0000256" key="1">
    <source>
        <dbReference type="HAMAP-Rule" id="MF_00386"/>
    </source>
</evidence>
<evidence type="ECO:0000313" key="5">
    <source>
        <dbReference type="Proteomes" id="UP000198883"/>
    </source>
</evidence>
<dbReference type="AlphaFoldDB" id="A0A1H7ZKQ6"/>
<dbReference type="GeneID" id="83545540"/>
<sequence length="92" mass="10600">MATSYSSCKQRKIGYFARFFILVIKFYRYFISPMLMPRCRFNPTCSQYGLDAVQTYGAVKGGWLTLKRIAKCHPLHQGGEDPVPLKSDKENK</sequence>
<keyword evidence="1" id="KW-1003">Cell membrane</keyword>
<organism evidence="4 5">
    <name type="scientific">Phocoenobacter skyensis</name>
    <dbReference type="NCBI Taxonomy" id="97481"/>
    <lineage>
        <taxon>Bacteria</taxon>
        <taxon>Pseudomonadati</taxon>
        <taxon>Pseudomonadota</taxon>
        <taxon>Gammaproteobacteria</taxon>
        <taxon>Pasteurellales</taxon>
        <taxon>Pasteurellaceae</taxon>
        <taxon>Phocoenobacter</taxon>
    </lineage>
</organism>
<reference evidence="3 6" key="3">
    <citation type="journal article" date="2023" name="Front. Microbiol.">
        <title>Phylogeography and host specificity of Pasteurellaceae pathogenic to sea-farmed fish in the north-east Atlantic.</title>
        <authorList>
            <person name="Gulla S."/>
            <person name="Colquhoun D.J."/>
            <person name="Olsen A.B."/>
            <person name="Spilsberg B."/>
            <person name="Lagesen K."/>
            <person name="Aakesson C.P."/>
            <person name="Strom S."/>
            <person name="Manji F."/>
            <person name="Birkbeck T.H."/>
            <person name="Nilsen H.K."/>
        </authorList>
    </citation>
    <scope>NUCLEOTIDE SEQUENCE [LARGE SCALE GENOMIC DNA]</scope>
    <source>
        <strain evidence="3 6">VIO11850</strain>
    </source>
</reference>
<dbReference type="Pfam" id="PF01809">
    <property type="entry name" value="YidD"/>
    <property type="match status" value="1"/>
</dbReference>
<dbReference type="SMART" id="SM01234">
    <property type="entry name" value="Haemolytic"/>
    <property type="match status" value="1"/>
</dbReference>
<dbReference type="RefSeq" id="WP_090923040.1">
    <property type="nucleotide sequence ID" value="NZ_CP016180.1"/>
</dbReference>
<evidence type="ECO:0000256" key="2">
    <source>
        <dbReference type="SAM" id="Phobius"/>
    </source>
</evidence>
<keyword evidence="2" id="KW-1133">Transmembrane helix</keyword>
<dbReference type="OrthoDB" id="9801753at2"/>
<evidence type="ECO:0000313" key="6">
    <source>
        <dbReference type="Proteomes" id="UP001224812"/>
    </source>
</evidence>
<dbReference type="Proteomes" id="UP001224812">
    <property type="component" value="Unassembled WGS sequence"/>
</dbReference>
<reference evidence="5" key="2">
    <citation type="submission" date="2016-10" db="EMBL/GenBank/DDBJ databases">
        <authorList>
            <person name="Varghese N."/>
            <person name="Submissions S."/>
        </authorList>
    </citation>
    <scope>NUCLEOTIDE SEQUENCE [LARGE SCALE GENOMIC DNA]</scope>
    <source>
        <strain evidence="5">DSM 24204</strain>
    </source>
</reference>
<dbReference type="PANTHER" id="PTHR33383:SF1">
    <property type="entry name" value="MEMBRANE PROTEIN INSERTION EFFICIENCY FACTOR-RELATED"/>
    <property type="match status" value="1"/>
</dbReference>
<dbReference type="NCBIfam" id="TIGR00278">
    <property type="entry name" value="membrane protein insertion efficiency factor YidD"/>
    <property type="match status" value="1"/>
</dbReference>
<evidence type="ECO:0000313" key="4">
    <source>
        <dbReference type="EMBL" id="SEM58069.1"/>
    </source>
</evidence>
<comment type="subcellular location">
    <subcellularLocation>
        <location evidence="1">Cell membrane</location>
        <topology evidence="1">Peripheral membrane protein</topology>
        <orientation evidence="1">Cytoplasmic side</orientation>
    </subcellularLocation>
</comment>
<name>A0A1H7ZKQ6_9PAST</name>
<dbReference type="Proteomes" id="UP000198883">
    <property type="component" value="Unassembled WGS sequence"/>
</dbReference>
<accession>A0A1H7ZKQ6</accession>
<comment type="function">
    <text evidence="1">Could be involved in insertion of integral membrane proteins into the membrane.</text>
</comment>
<dbReference type="HAMAP" id="MF_00386">
    <property type="entry name" value="UPF0161_YidD"/>
    <property type="match status" value="1"/>
</dbReference>
<keyword evidence="6" id="KW-1185">Reference proteome</keyword>
<protein>
    <recommendedName>
        <fullName evidence="1">Putative membrane protein insertion efficiency factor</fullName>
    </recommendedName>
</protein>
<dbReference type="InterPro" id="IPR002696">
    <property type="entry name" value="Membr_insert_effic_factor_YidD"/>
</dbReference>
<dbReference type="PANTHER" id="PTHR33383">
    <property type="entry name" value="MEMBRANE PROTEIN INSERTION EFFICIENCY FACTOR-RELATED"/>
    <property type="match status" value="1"/>
</dbReference>